<evidence type="ECO:0000313" key="3">
    <source>
        <dbReference type="EMBL" id="KAK3380706.1"/>
    </source>
</evidence>
<dbReference type="EMBL" id="JAULSN010000002">
    <property type="protein sequence ID" value="KAK3380706.1"/>
    <property type="molecule type" value="Genomic_DNA"/>
</dbReference>
<dbReference type="InterPro" id="IPR010730">
    <property type="entry name" value="HET"/>
</dbReference>
<dbReference type="AlphaFoldDB" id="A0AAE0TV00"/>
<organism evidence="3 4">
    <name type="scientific">Lasiosphaeria ovina</name>
    <dbReference type="NCBI Taxonomy" id="92902"/>
    <lineage>
        <taxon>Eukaryota</taxon>
        <taxon>Fungi</taxon>
        <taxon>Dikarya</taxon>
        <taxon>Ascomycota</taxon>
        <taxon>Pezizomycotina</taxon>
        <taxon>Sordariomycetes</taxon>
        <taxon>Sordariomycetidae</taxon>
        <taxon>Sordariales</taxon>
        <taxon>Lasiosphaeriaceae</taxon>
        <taxon>Lasiosphaeria</taxon>
    </lineage>
</organism>
<keyword evidence="1" id="KW-0732">Signal</keyword>
<feature type="chain" id="PRO_5041945681" evidence="1">
    <location>
        <begin position="20"/>
        <end position="719"/>
    </location>
</feature>
<dbReference type="PANTHER" id="PTHR24148">
    <property type="entry name" value="ANKYRIN REPEAT DOMAIN-CONTAINING PROTEIN 39 HOMOLOG-RELATED"/>
    <property type="match status" value="1"/>
</dbReference>
<proteinExistence type="predicted"/>
<sequence length="719" mass="79918">MFLAKSIMFLGVIGSIAKASSPWTQCGKVDIIFTLITDSGLPPYHPLVTSQGFDPAVVDAALREDAANIVKAGYNLRGELHPSVSAIVLMGPEQNMSVLAEQAQGVSWTGTGVGFGVRGGHTPELTVRLEDIIELYRERVPGAQLLFDYSPSTGLWAIERHFPLASNCTGSPGKDLWYSQLQSLFLKAVILVDDTEFKVAPNLESGLRRLRYADRPRFLWVDAICINQDDSVEQGSQVQKMNEAADESDAAMELIRTLGDWVREHADAIWGDDDDDNDELPDDGSIQTVTDAIEWLGFPLRSQNWPALWRLFERPYLTRVWIIQELAANCPLLSDDPTALSSGLILWGTSQAERHQYNHVCILLVFMMASGKTVHTGGNTHEMDEPFRSLLRGTGHPPGLTMVQVLTGCTGSARRDLEFILRATPMFKATDPRDKLYSLLGLAADGDMLRADYTISYEQLVRSFVWASIRKSNSLRVLLGNRYREAPSGLPSWAPDLLYKDPEFGINRGLTPVMDNGFFQAAGFTRVVVPSLDARTTTTPDYLSCRGILVGEKEVFEALRDFYHRLPAQSAPNKSSKDTFWRTLCLDGDWCELNPVFPAPADFAQQHRVVFGYESVPAEFMPQETENRRHREFVHRFGASMSAALSNRTFIETKDGRVGIGPYLAQEGDVVVILFGAPFCLVLRPEGVGQYRLVGDAYVHGVMHGELIESRSGQMFDIV</sequence>
<protein>
    <submittedName>
        <fullName evidence="3">Heterokaryon incompatibility protein-domain-containing protein</fullName>
    </submittedName>
</protein>
<comment type="caution">
    <text evidence="3">The sequence shown here is derived from an EMBL/GenBank/DDBJ whole genome shotgun (WGS) entry which is preliminary data.</text>
</comment>
<dbReference type="Proteomes" id="UP001287356">
    <property type="component" value="Unassembled WGS sequence"/>
</dbReference>
<evidence type="ECO:0000256" key="1">
    <source>
        <dbReference type="SAM" id="SignalP"/>
    </source>
</evidence>
<feature type="signal peptide" evidence="1">
    <location>
        <begin position="1"/>
        <end position="19"/>
    </location>
</feature>
<dbReference type="Pfam" id="PF06985">
    <property type="entry name" value="HET"/>
    <property type="match status" value="1"/>
</dbReference>
<feature type="domain" description="Heterokaryon incompatibility" evidence="2">
    <location>
        <begin position="188"/>
        <end position="325"/>
    </location>
</feature>
<evidence type="ECO:0000313" key="4">
    <source>
        <dbReference type="Proteomes" id="UP001287356"/>
    </source>
</evidence>
<keyword evidence="4" id="KW-1185">Reference proteome</keyword>
<reference evidence="3" key="2">
    <citation type="submission" date="2023-06" db="EMBL/GenBank/DDBJ databases">
        <authorList>
            <consortium name="Lawrence Berkeley National Laboratory"/>
            <person name="Haridas S."/>
            <person name="Hensen N."/>
            <person name="Bonometti L."/>
            <person name="Westerberg I."/>
            <person name="Brannstrom I.O."/>
            <person name="Guillou S."/>
            <person name="Cros-Aarteil S."/>
            <person name="Calhoun S."/>
            <person name="Kuo A."/>
            <person name="Mondo S."/>
            <person name="Pangilinan J."/>
            <person name="Riley R."/>
            <person name="Labutti K."/>
            <person name="Andreopoulos B."/>
            <person name="Lipzen A."/>
            <person name="Chen C."/>
            <person name="Yanf M."/>
            <person name="Daum C."/>
            <person name="Ng V."/>
            <person name="Clum A."/>
            <person name="Steindorff A."/>
            <person name="Ohm R."/>
            <person name="Martin F."/>
            <person name="Silar P."/>
            <person name="Natvig D."/>
            <person name="Lalanne C."/>
            <person name="Gautier V."/>
            <person name="Ament-Velasquez S.L."/>
            <person name="Kruys A."/>
            <person name="Hutchinson M.I."/>
            <person name="Powell A.J."/>
            <person name="Barry K."/>
            <person name="Miller A.N."/>
            <person name="Grigoriev I.V."/>
            <person name="Debuchy R."/>
            <person name="Gladieux P."/>
            <person name="Thoren M.H."/>
            <person name="Johannesson H."/>
        </authorList>
    </citation>
    <scope>NUCLEOTIDE SEQUENCE</scope>
    <source>
        <strain evidence="3">CBS 958.72</strain>
    </source>
</reference>
<dbReference type="InterPro" id="IPR052895">
    <property type="entry name" value="HetReg/Transcr_Mod"/>
</dbReference>
<accession>A0AAE0TV00</accession>
<dbReference type="PANTHER" id="PTHR24148:SF82">
    <property type="entry name" value="HETEROKARYON INCOMPATIBILITY DOMAIN-CONTAINING PROTEIN"/>
    <property type="match status" value="1"/>
</dbReference>
<gene>
    <name evidence="3" type="ORF">B0T24DRAFT_664639</name>
</gene>
<evidence type="ECO:0000259" key="2">
    <source>
        <dbReference type="Pfam" id="PF06985"/>
    </source>
</evidence>
<name>A0AAE0TV00_9PEZI</name>
<reference evidence="3" key="1">
    <citation type="journal article" date="2023" name="Mol. Phylogenet. Evol.">
        <title>Genome-scale phylogeny and comparative genomics of the fungal order Sordariales.</title>
        <authorList>
            <person name="Hensen N."/>
            <person name="Bonometti L."/>
            <person name="Westerberg I."/>
            <person name="Brannstrom I.O."/>
            <person name="Guillou S."/>
            <person name="Cros-Aarteil S."/>
            <person name="Calhoun S."/>
            <person name="Haridas S."/>
            <person name="Kuo A."/>
            <person name="Mondo S."/>
            <person name="Pangilinan J."/>
            <person name="Riley R."/>
            <person name="LaButti K."/>
            <person name="Andreopoulos B."/>
            <person name="Lipzen A."/>
            <person name="Chen C."/>
            <person name="Yan M."/>
            <person name="Daum C."/>
            <person name="Ng V."/>
            <person name="Clum A."/>
            <person name="Steindorff A."/>
            <person name="Ohm R.A."/>
            <person name="Martin F."/>
            <person name="Silar P."/>
            <person name="Natvig D.O."/>
            <person name="Lalanne C."/>
            <person name="Gautier V."/>
            <person name="Ament-Velasquez S.L."/>
            <person name="Kruys A."/>
            <person name="Hutchinson M.I."/>
            <person name="Powell A.J."/>
            <person name="Barry K."/>
            <person name="Miller A.N."/>
            <person name="Grigoriev I.V."/>
            <person name="Debuchy R."/>
            <person name="Gladieux P."/>
            <person name="Hiltunen Thoren M."/>
            <person name="Johannesson H."/>
        </authorList>
    </citation>
    <scope>NUCLEOTIDE SEQUENCE</scope>
    <source>
        <strain evidence="3">CBS 958.72</strain>
    </source>
</reference>
<dbReference type="Pfam" id="PF26639">
    <property type="entry name" value="Het-6_barrel"/>
    <property type="match status" value="1"/>
</dbReference>